<dbReference type="InterPro" id="IPR021139">
    <property type="entry name" value="NYN"/>
</dbReference>
<keyword evidence="5" id="KW-1185">Reference proteome</keyword>
<dbReference type="InterPro" id="IPR013087">
    <property type="entry name" value="Znf_C2H2_type"/>
</dbReference>
<dbReference type="AlphaFoldDB" id="A0A0D3DDI7"/>
<evidence type="ECO:0000313" key="5">
    <source>
        <dbReference type="Proteomes" id="UP000032141"/>
    </source>
</evidence>
<dbReference type="SMART" id="SM00451">
    <property type="entry name" value="ZnF_U1"/>
    <property type="match status" value="2"/>
</dbReference>
<dbReference type="InterPro" id="IPR036236">
    <property type="entry name" value="Znf_C2H2_sf"/>
</dbReference>
<name>A0A0D3DDI7_BRAOL</name>
<dbReference type="InterPro" id="IPR003604">
    <property type="entry name" value="Matrin/U1-like-C_Znf_C2H2"/>
</dbReference>
<dbReference type="PANTHER" id="PTHR14379:SF3">
    <property type="entry name" value="MEIOSIS REGULATOR AND MRNA STABILITY FACTOR 1"/>
    <property type="match status" value="1"/>
</dbReference>
<organism evidence="4 5">
    <name type="scientific">Brassica oleracea var. oleracea</name>
    <dbReference type="NCBI Taxonomy" id="109376"/>
    <lineage>
        <taxon>Eukaryota</taxon>
        <taxon>Viridiplantae</taxon>
        <taxon>Streptophyta</taxon>
        <taxon>Embryophyta</taxon>
        <taxon>Tracheophyta</taxon>
        <taxon>Spermatophyta</taxon>
        <taxon>Magnoliopsida</taxon>
        <taxon>eudicotyledons</taxon>
        <taxon>Gunneridae</taxon>
        <taxon>Pentapetalae</taxon>
        <taxon>rosids</taxon>
        <taxon>malvids</taxon>
        <taxon>Brassicales</taxon>
        <taxon>Brassicaceae</taxon>
        <taxon>Brassiceae</taxon>
        <taxon>Brassica</taxon>
    </lineage>
</organism>
<dbReference type="CDD" id="cd10910">
    <property type="entry name" value="PIN_limkain_b1_N_like"/>
    <property type="match status" value="1"/>
</dbReference>
<feature type="domain" description="C2H2-type" evidence="2">
    <location>
        <begin position="946"/>
        <end position="970"/>
    </location>
</feature>
<feature type="region of interest" description="Disordered" evidence="1">
    <location>
        <begin position="685"/>
        <end position="722"/>
    </location>
</feature>
<dbReference type="InterPro" id="IPR024768">
    <property type="entry name" value="Marf1"/>
</dbReference>
<dbReference type="SMART" id="SM00355">
    <property type="entry name" value="ZnF_C2H2"/>
    <property type="match status" value="2"/>
</dbReference>
<dbReference type="EnsemblPlants" id="Bo7g098380.1">
    <property type="protein sequence ID" value="Bo7g098380.1"/>
    <property type="gene ID" value="Bo7g098380"/>
</dbReference>
<dbReference type="eggNOG" id="ENOG502QWNR">
    <property type="taxonomic scope" value="Eukaryota"/>
</dbReference>
<dbReference type="Gene3D" id="3.40.50.1010">
    <property type="entry name" value="5'-nuclease"/>
    <property type="match status" value="1"/>
</dbReference>
<feature type="domain" description="C2H2-type" evidence="2">
    <location>
        <begin position="665"/>
        <end position="689"/>
    </location>
</feature>
<evidence type="ECO:0000259" key="2">
    <source>
        <dbReference type="SMART" id="SM00355"/>
    </source>
</evidence>
<evidence type="ECO:0000259" key="3">
    <source>
        <dbReference type="SMART" id="SM00451"/>
    </source>
</evidence>
<dbReference type="GO" id="GO:0010468">
    <property type="term" value="P:regulation of gene expression"/>
    <property type="evidence" value="ECO:0007669"/>
    <property type="project" value="InterPro"/>
</dbReference>
<evidence type="ECO:0008006" key="6">
    <source>
        <dbReference type="Google" id="ProtNLM"/>
    </source>
</evidence>
<protein>
    <recommendedName>
        <fullName evidence="6">U1-type domain-containing protein</fullName>
    </recommendedName>
</protein>
<dbReference type="GO" id="GO:0005777">
    <property type="term" value="C:peroxisome"/>
    <property type="evidence" value="ECO:0007669"/>
    <property type="project" value="InterPro"/>
</dbReference>
<dbReference type="Gramene" id="Bo7g098380.1">
    <property type="protein sequence ID" value="Bo7g098380.1"/>
    <property type="gene ID" value="Bo7g098380"/>
</dbReference>
<dbReference type="OMA" id="HEPAFMA"/>
<dbReference type="GO" id="GO:0008270">
    <property type="term" value="F:zinc ion binding"/>
    <property type="evidence" value="ECO:0007669"/>
    <property type="project" value="InterPro"/>
</dbReference>
<dbReference type="SUPFAM" id="SSF57667">
    <property type="entry name" value="beta-beta-alpha zinc fingers"/>
    <property type="match status" value="2"/>
</dbReference>
<dbReference type="Pfam" id="PF01936">
    <property type="entry name" value="NYN"/>
    <property type="match status" value="1"/>
</dbReference>
<feature type="compositionally biased region" description="Basic and acidic residues" evidence="1">
    <location>
        <begin position="1128"/>
        <end position="1145"/>
    </location>
</feature>
<reference evidence="4 5" key="1">
    <citation type="journal article" date="2014" name="Genome Biol.">
        <title>Transcriptome and methylome profiling reveals relics of genome dominance in the mesopolyploid Brassica oleracea.</title>
        <authorList>
            <person name="Parkin I.A."/>
            <person name="Koh C."/>
            <person name="Tang H."/>
            <person name="Robinson S.J."/>
            <person name="Kagale S."/>
            <person name="Clarke W.E."/>
            <person name="Town C.D."/>
            <person name="Nixon J."/>
            <person name="Krishnakumar V."/>
            <person name="Bidwell S.L."/>
            <person name="Denoeud F."/>
            <person name="Belcram H."/>
            <person name="Links M.G."/>
            <person name="Just J."/>
            <person name="Clarke C."/>
            <person name="Bender T."/>
            <person name="Huebert T."/>
            <person name="Mason A.S."/>
            <person name="Pires J.C."/>
            <person name="Barker G."/>
            <person name="Moore J."/>
            <person name="Walley P.G."/>
            <person name="Manoli S."/>
            <person name="Batley J."/>
            <person name="Edwards D."/>
            <person name="Nelson M.N."/>
            <person name="Wang X."/>
            <person name="Paterson A.H."/>
            <person name="King G."/>
            <person name="Bancroft I."/>
            <person name="Chalhoub B."/>
            <person name="Sharpe A.G."/>
        </authorList>
    </citation>
    <scope>NUCLEOTIDE SEQUENCE</scope>
    <source>
        <strain evidence="4 5">cv. TO1000</strain>
    </source>
</reference>
<feature type="domain" description="U1-type" evidence="3">
    <location>
        <begin position="662"/>
        <end position="696"/>
    </location>
</feature>
<dbReference type="STRING" id="109376.A0A0D3DDI7"/>
<accession>A0A0D3DDI7</accession>
<reference evidence="4" key="2">
    <citation type="submission" date="2015-03" db="UniProtKB">
        <authorList>
            <consortium name="EnsemblPlants"/>
        </authorList>
    </citation>
    <scope>IDENTIFICATION</scope>
</reference>
<feature type="region of interest" description="Disordered" evidence="1">
    <location>
        <begin position="182"/>
        <end position="207"/>
    </location>
</feature>
<dbReference type="HOGENOM" id="CLU_275498_0_0_1"/>
<feature type="compositionally biased region" description="Basic and acidic residues" evidence="1">
    <location>
        <begin position="702"/>
        <end position="721"/>
    </location>
</feature>
<evidence type="ECO:0000256" key="1">
    <source>
        <dbReference type="SAM" id="MobiDB-lite"/>
    </source>
</evidence>
<dbReference type="PANTHER" id="PTHR14379">
    <property type="entry name" value="LIMKAIN B LKAP"/>
    <property type="match status" value="1"/>
</dbReference>
<dbReference type="GO" id="GO:0003676">
    <property type="term" value="F:nucleic acid binding"/>
    <property type="evidence" value="ECO:0007669"/>
    <property type="project" value="InterPro"/>
</dbReference>
<dbReference type="Pfam" id="PF12874">
    <property type="entry name" value="zf-met"/>
    <property type="match status" value="2"/>
</dbReference>
<dbReference type="Gene3D" id="3.30.160.60">
    <property type="entry name" value="Classic Zinc Finger"/>
    <property type="match status" value="2"/>
</dbReference>
<feature type="domain" description="U1-type" evidence="3">
    <location>
        <begin position="943"/>
        <end position="977"/>
    </location>
</feature>
<proteinExistence type="predicted"/>
<feature type="compositionally biased region" description="Polar residues" evidence="1">
    <location>
        <begin position="190"/>
        <end position="202"/>
    </location>
</feature>
<dbReference type="GO" id="GO:0004540">
    <property type="term" value="F:RNA nuclease activity"/>
    <property type="evidence" value="ECO:0007669"/>
    <property type="project" value="InterPro"/>
</dbReference>
<dbReference type="Proteomes" id="UP000032141">
    <property type="component" value="Chromosome C7"/>
</dbReference>
<sequence>MTTAEGEYSKAKTSVWWDIENCEVPKGWDAHAIAQNVSSALLNMNYGGPVSISAYGDTNLIPKPVQQALSSTGVGLNHVPAGVKDASDKKILVDMLLWAVDNPSPANFMLISGDRDFSNALHQLSMRRYTILLAQPPRASAPLVAAAKYVWLWTCLASGGPPLTSGESSRLVDSGRSLVSNYEEAKGPVSEQSQSNKPTDSTPDARRNMLQNGRRAACESVASCGGFEAHHSDIRNTSQAAFVVSNTAQANVSAKPILEASFVASHKAQADLSAKPIHEAAFVASQKAQANVSAKPIHEPAFMASHKAQANVSAKPIHDPAFVASHKAQANVSAKPIHEAAFVASQKAQANVSAKPIHEPAFMASHKAQANVSAKPIHEAAFVASQKAQANVSAKPIHEPAFMASHKAQANVSAKPIHEAAFVASHKAQTNVSAKPIHEAQTNVSAKPIYEAAFVTSHKAQANVSAKPIHEAAFVASHKAQTNVSAKPIHELAFVASQKAQANFSAKPIHEAAFVASQKAQANVSAKPIHEPVFVASHKAQANVSAKPIHEAAFMASHKAQTNVSAKPIHEAAFMASYKAQTNVSAKPIHEAQRLWPATKLRPTFQPSPYMKQRLWLVKKLRPTHKAQANVSAKPIREAAFVASQKAQATVSPKPKQEAALVEPVLCNVCQISCANKDAYTSHTYGKRHRKNLELQTGKSENMSRGEKQKNRKKNASEGRTKPKGHYSCRLCNVAFTNSKKLQEKGVCEKVQPREAVAEPKPKGLIDSNKLQEKSVGEMDQPREAIVEPQLQSQIAQENSKCFEKHVAMALVDSRKHEEKVVREKVQPMVTVAEPQSQSQESTKFCMKPNEEFREIYGKSKSSVKENCSSTKDWVETVFVGDFGVSVKARECFDGIAKPVNLSGVQEKEVMVPQGLSTVPGFVASDGARSSVSTKHITKETNVWPVFCHVCQISCESQVAYANHICGKIHQQKRERMSERDAMLSKENAERLSKSQTAFASQNHAAVAHVDSRRTLQELEQALIVDSRKIREEGGQEKETTLVKTKDHVFQGAQEDKEEVKEISHISESITNAMLHALTELNQESSIPKELRLERVQLPADRNVTKKFEDGSKHKPLPTPSQPVKDFAGLKEHPGEAAKREEAKVQPDNFWTRLWGKKS</sequence>
<evidence type="ECO:0000313" key="4">
    <source>
        <dbReference type="EnsemblPlants" id="Bo7g098380.1"/>
    </source>
</evidence>
<feature type="region of interest" description="Disordered" evidence="1">
    <location>
        <begin position="1107"/>
        <end position="1159"/>
    </location>
</feature>